<dbReference type="Pfam" id="PF00175">
    <property type="entry name" value="NAD_binding_1"/>
    <property type="match status" value="1"/>
</dbReference>
<evidence type="ECO:0000256" key="4">
    <source>
        <dbReference type="ARBA" id="ARBA00022827"/>
    </source>
</evidence>
<evidence type="ECO:0000259" key="8">
    <source>
        <dbReference type="Pfam" id="PF00175"/>
    </source>
</evidence>
<evidence type="ECO:0000256" key="5">
    <source>
        <dbReference type="ARBA" id="ARBA00023002"/>
    </source>
</evidence>
<feature type="region of interest" description="Disordered" evidence="7">
    <location>
        <begin position="323"/>
        <end position="361"/>
    </location>
</feature>
<comment type="similarity">
    <text evidence="2">Belongs to the flavoprotein pyridine nucleotide cytochrome reductase family.</text>
</comment>
<evidence type="ECO:0000256" key="7">
    <source>
        <dbReference type="SAM" id="MobiDB-lite"/>
    </source>
</evidence>
<feature type="region of interest" description="Disordered" evidence="7">
    <location>
        <begin position="447"/>
        <end position="468"/>
    </location>
</feature>
<feature type="binding site" evidence="6">
    <location>
        <position position="378"/>
    </location>
    <ligand>
        <name>FAD</name>
        <dbReference type="ChEBI" id="CHEBI:57692"/>
    </ligand>
</feature>
<dbReference type="Proteomes" id="UP000707451">
    <property type="component" value="Unassembled WGS sequence"/>
</dbReference>
<evidence type="ECO:0000313" key="10">
    <source>
        <dbReference type="EMBL" id="KAG9065086.1"/>
    </source>
</evidence>
<comment type="caution">
    <text evidence="10">The sequence shown here is derived from an EMBL/GenBank/DDBJ whole genome shotgun (WGS) entry which is preliminary data.</text>
</comment>
<feature type="compositionally biased region" description="Basic and acidic residues" evidence="7">
    <location>
        <begin position="447"/>
        <end position="465"/>
    </location>
</feature>
<feature type="domain" description="Oxidoreductase FAD/NAD(P)-binding" evidence="8">
    <location>
        <begin position="370"/>
        <end position="449"/>
    </location>
</feature>
<keyword evidence="3 6" id="KW-0285">Flavoprotein</keyword>
<organism evidence="10 11">
    <name type="scientific">Linnemannia hyalina</name>
    <dbReference type="NCBI Taxonomy" id="64524"/>
    <lineage>
        <taxon>Eukaryota</taxon>
        <taxon>Fungi</taxon>
        <taxon>Fungi incertae sedis</taxon>
        <taxon>Mucoromycota</taxon>
        <taxon>Mortierellomycotina</taxon>
        <taxon>Mortierellomycetes</taxon>
        <taxon>Mortierellales</taxon>
        <taxon>Mortierellaceae</taxon>
        <taxon>Linnemannia</taxon>
    </lineage>
</organism>
<feature type="compositionally biased region" description="Low complexity" evidence="7">
    <location>
        <begin position="19"/>
        <end position="42"/>
    </location>
</feature>
<dbReference type="PANTHER" id="PTHR19370">
    <property type="entry name" value="NADH-CYTOCHROME B5 REDUCTASE"/>
    <property type="match status" value="1"/>
</dbReference>
<dbReference type="AlphaFoldDB" id="A0A9P7XST9"/>
<feature type="compositionally biased region" description="Low complexity" evidence="7">
    <location>
        <begin position="334"/>
        <end position="345"/>
    </location>
</feature>
<evidence type="ECO:0000256" key="6">
    <source>
        <dbReference type="PIRSR" id="PIRSR601834-1"/>
    </source>
</evidence>
<sequence length="576" mass="65184">MSPLHNSAVAKWLEEIAAAKAKAQAKEQQQPQQQQQQQQQEQSYTSVDGPPQPQPRPQLAATATHTAQYGIITSYNLRTRKKQLRLVLPPEPRKPGPGECCGNDCEPCVNTIYWEDMAAHREKCRKLKVQFEDACRALEDSEGTGREDGSGNVDVRKVEEGTEEGAEDDDDDDDDDDGKMLSIRSYRPFKVLEKRYLSENTLLAFCDLPYYSKKKKDDPSMTMFHLLIRFQQADGQYLTKAFTPVDMSRLHTASGSVPRGENLEGDVGQGLEDRMAFLVKLYPSPHATSDMFRALEADTEGSSNGGVDEDDGERSKKGVLFLRGPIQTGRDRQQNQQQQRLQQEQQHQDDNLNLTTAETGTRRHRKRIVMIAAGSGITPMYQVLRALHSQQHHQHQPSSEEVKEGRERGEEEGGQFWEADEVDLVYCNRTTDDIWLHQELQSFRLSRTEDQKQEDGGARDQRSEEEISNMTAGLSLSLVRRTTVRIQHVLSSSSSVNQAPKQEGNGDHQFHAGRITLDLLRNTLQPSHASHGHQKDNKEQLQILVCGPPLFNKDVSIMLTSLEYHDSEFCEIHILE</sequence>
<dbReference type="InterPro" id="IPR001834">
    <property type="entry name" value="CBR-like"/>
</dbReference>
<keyword evidence="11" id="KW-1185">Reference proteome</keyword>
<dbReference type="GO" id="GO:0016491">
    <property type="term" value="F:oxidoreductase activity"/>
    <property type="evidence" value="ECO:0007669"/>
    <property type="project" value="UniProtKB-KW"/>
</dbReference>
<feature type="region of interest" description="Disordered" evidence="7">
    <location>
        <begin position="388"/>
        <end position="415"/>
    </location>
</feature>
<dbReference type="InterPro" id="IPR001433">
    <property type="entry name" value="OxRdtase_FAD/NAD-bd"/>
</dbReference>
<evidence type="ECO:0008006" key="12">
    <source>
        <dbReference type="Google" id="ProtNLM"/>
    </source>
</evidence>
<dbReference type="SUPFAM" id="SSF52343">
    <property type="entry name" value="Ferredoxin reductase-like, C-terminal NADP-linked domain"/>
    <property type="match status" value="1"/>
</dbReference>
<evidence type="ECO:0000256" key="1">
    <source>
        <dbReference type="ARBA" id="ARBA00001974"/>
    </source>
</evidence>
<dbReference type="Gene3D" id="3.40.50.80">
    <property type="entry name" value="Nucleotide-binding domain of ferredoxin-NADP reductase (FNR) module"/>
    <property type="match status" value="1"/>
</dbReference>
<gene>
    <name evidence="10" type="ORF">KI688_002407</name>
</gene>
<evidence type="ECO:0000256" key="2">
    <source>
        <dbReference type="ARBA" id="ARBA00006105"/>
    </source>
</evidence>
<feature type="compositionally biased region" description="Basic and acidic residues" evidence="7">
    <location>
        <begin position="139"/>
        <end position="160"/>
    </location>
</feature>
<feature type="region of interest" description="Disordered" evidence="7">
    <location>
        <begin position="19"/>
        <end position="63"/>
    </location>
</feature>
<dbReference type="Pfam" id="PF09791">
    <property type="entry name" value="Oxidored-like"/>
    <property type="match status" value="1"/>
</dbReference>
<name>A0A9P7XST9_9FUNG</name>
<proteinExistence type="inferred from homology"/>
<dbReference type="InterPro" id="IPR039261">
    <property type="entry name" value="FNR_nucleotide-bd"/>
</dbReference>
<dbReference type="EMBL" id="JAHRHY010000012">
    <property type="protein sequence ID" value="KAG9065086.1"/>
    <property type="molecule type" value="Genomic_DNA"/>
</dbReference>
<evidence type="ECO:0000313" key="11">
    <source>
        <dbReference type="Proteomes" id="UP000707451"/>
    </source>
</evidence>
<dbReference type="InterPro" id="IPR019180">
    <property type="entry name" value="Oxidoreductase-like_N"/>
</dbReference>
<reference evidence="10" key="1">
    <citation type="submission" date="2021-06" db="EMBL/GenBank/DDBJ databases">
        <title>Genome Sequence of Mortierella hyaline Strain SCG-10, a Cold-Adapted, Nitrate-Reducing Fungus Isolated from Soil in Minnesota, USA.</title>
        <authorList>
            <person name="Aldossari N."/>
        </authorList>
    </citation>
    <scope>NUCLEOTIDE SEQUENCE</scope>
    <source>
        <strain evidence="10">SCG-10</strain>
    </source>
</reference>
<evidence type="ECO:0000259" key="9">
    <source>
        <dbReference type="Pfam" id="PF09791"/>
    </source>
</evidence>
<feature type="compositionally biased region" description="Acidic residues" evidence="7">
    <location>
        <begin position="161"/>
        <end position="177"/>
    </location>
</feature>
<feature type="domain" description="Oxidoreductase-like" evidence="9">
    <location>
        <begin position="87"/>
        <end position="127"/>
    </location>
</feature>
<accession>A0A9P7XST9</accession>
<feature type="region of interest" description="Disordered" evidence="7">
    <location>
        <begin position="139"/>
        <end position="179"/>
    </location>
</feature>
<keyword evidence="5" id="KW-0560">Oxidoreductase</keyword>
<dbReference type="PANTHER" id="PTHR19370:SF184">
    <property type="entry name" value="NADH-CYTOCHROME B5 REDUCTASE-LIKE"/>
    <property type="match status" value="1"/>
</dbReference>
<feature type="compositionally biased region" description="Basic and acidic residues" evidence="7">
    <location>
        <begin position="398"/>
        <end position="411"/>
    </location>
</feature>
<keyword evidence="4 6" id="KW-0274">FAD</keyword>
<evidence type="ECO:0000256" key="3">
    <source>
        <dbReference type="ARBA" id="ARBA00022630"/>
    </source>
</evidence>
<protein>
    <recommendedName>
        <fullName evidence="12">Ferredoxin reductase-like protein</fullName>
    </recommendedName>
</protein>
<comment type="cofactor">
    <cofactor evidence="1 6">
        <name>FAD</name>
        <dbReference type="ChEBI" id="CHEBI:57692"/>
    </cofactor>
</comment>
<dbReference type="OrthoDB" id="432685at2759"/>